<sequence length="88" mass="9677">MNLRSILLYSLQKVIMEPNTVLALFAPSYFAVCTEYKGSKDRPNFWLLRNKRGATCPVHESSGRNGGPKEQCLAGGVGHPIEAPVTFP</sequence>
<gene>
    <name evidence="2" type="primary">Necator_chrII.g6155</name>
    <name evidence="2" type="ORF">RB195_018362</name>
</gene>
<feature type="region of interest" description="Disordered" evidence="1">
    <location>
        <begin position="57"/>
        <end position="77"/>
    </location>
</feature>
<comment type="caution">
    <text evidence="2">The sequence shown here is derived from an EMBL/GenBank/DDBJ whole genome shotgun (WGS) entry which is preliminary data.</text>
</comment>
<proteinExistence type="predicted"/>
<name>A0ABR1CBE9_NECAM</name>
<keyword evidence="3" id="KW-1185">Reference proteome</keyword>
<organism evidence="2 3">
    <name type="scientific">Necator americanus</name>
    <name type="common">Human hookworm</name>
    <dbReference type="NCBI Taxonomy" id="51031"/>
    <lineage>
        <taxon>Eukaryota</taxon>
        <taxon>Metazoa</taxon>
        <taxon>Ecdysozoa</taxon>
        <taxon>Nematoda</taxon>
        <taxon>Chromadorea</taxon>
        <taxon>Rhabditida</taxon>
        <taxon>Rhabditina</taxon>
        <taxon>Rhabditomorpha</taxon>
        <taxon>Strongyloidea</taxon>
        <taxon>Ancylostomatidae</taxon>
        <taxon>Bunostominae</taxon>
        <taxon>Necator</taxon>
    </lineage>
</organism>
<evidence type="ECO:0000313" key="2">
    <source>
        <dbReference type="EMBL" id="KAK6735125.1"/>
    </source>
</evidence>
<protein>
    <recommendedName>
        <fullName evidence="4">Secreted protein</fullName>
    </recommendedName>
</protein>
<dbReference type="EMBL" id="JAVFWL010000002">
    <property type="protein sequence ID" value="KAK6735125.1"/>
    <property type="molecule type" value="Genomic_DNA"/>
</dbReference>
<reference evidence="2 3" key="1">
    <citation type="submission" date="2023-08" db="EMBL/GenBank/DDBJ databases">
        <title>A Necator americanus chromosomal reference genome.</title>
        <authorList>
            <person name="Ilik V."/>
            <person name="Petrzelkova K.J."/>
            <person name="Pardy F."/>
            <person name="Fuh T."/>
            <person name="Niatou-Singa F.S."/>
            <person name="Gouil Q."/>
            <person name="Baker L."/>
            <person name="Ritchie M.E."/>
            <person name="Jex A.R."/>
            <person name="Gazzola D."/>
            <person name="Li H."/>
            <person name="Toshio Fujiwara R."/>
            <person name="Zhan B."/>
            <person name="Aroian R.V."/>
            <person name="Pafco B."/>
            <person name="Schwarz E.M."/>
        </authorList>
    </citation>
    <scope>NUCLEOTIDE SEQUENCE [LARGE SCALE GENOMIC DNA]</scope>
    <source>
        <strain evidence="2 3">Aroian</strain>
        <tissue evidence="2">Whole animal</tissue>
    </source>
</reference>
<accession>A0ABR1CBE9</accession>
<evidence type="ECO:0008006" key="4">
    <source>
        <dbReference type="Google" id="ProtNLM"/>
    </source>
</evidence>
<evidence type="ECO:0000256" key="1">
    <source>
        <dbReference type="SAM" id="MobiDB-lite"/>
    </source>
</evidence>
<evidence type="ECO:0000313" key="3">
    <source>
        <dbReference type="Proteomes" id="UP001303046"/>
    </source>
</evidence>
<dbReference type="Proteomes" id="UP001303046">
    <property type="component" value="Unassembled WGS sequence"/>
</dbReference>